<evidence type="ECO:0000313" key="3">
    <source>
        <dbReference type="EMBL" id="PEJ25941.1"/>
    </source>
</evidence>
<feature type="domain" description="SGNH hydrolase-type esterase" evidence="2">
    <location>
        <begin position="116"/>
        <end position="291"/>
    </location>
</feature>
<comment type="caution">
    <text evidence="3">The sequence shown here is derived from an EMBL/GenBank/DDBJ whole genome shotgun (WGS) entry which is preliminary data.</text>
</comment>
<dbReference type="CDD" id="cd00229">
    <property type="entry name" value="SGNH_hydrolase"/>
    <property type="match status" value="1"/>
</dbReference>
<dbReference type="EMBL" id="NUEQ01000112">
    <property type="protein sequence ID" value="PEJ25941.1"/>
    <property type="molecule type" value="Genomic_DNA"/>
</dbReference>
<dbReference type="InterPro" id="IPR013830">
    <property type="entry name" value="SGNH_hydro"/>
</dbReference>
<dbReference type="SUPFAM" id="SSF52266">
    <property type="entry name" value="SGNH hydrolase"/>
    <property type="match status" value="1"/>
</dbReference>
<sequence>MLAYSIVDLFKTSMSVYNVKNLEVKMKKYGLLFIAGICLVVVLVFGHLHWKNMSQAAVIEGKKAEERIKEMEKVEREALIQSLKPENNKQQTLIDYLQYKSLTQDKVIVSLVGSNGTSGTGASNSSNSWAGRLEKILRSERDDLETLRFINHGHDGYSTKDLFEGKKIEAVIHDNPDLVIFENPLINNQYQSISLEQTEKDLKNIMSKLQKELPNAKILIISPNPVANSKTENSLELNYLDYIKDSERVIKKNKWNYMNSMNGIEKKLKEENMRLADILTNDNVHPNDQGHFIWFETLYEFFKGE</sequence>
<gene>
    <name evidence="3" type="ORF">CN689_25170</name>
</gene>
<dbReference type="Pfam" id="PF13472">
    <property type="entry name" value="Lipase_GDSL_2"/>
    <property type="match status" value="1"/>
</dbReference>
<organism evidence="3 4">
    <name type="scientific">Peribacillus butanolivorans</name>
    <dbReference type="NCBI Taxonomy" id="421767"/>
    <lineage>
        <taxon>Bacteria</taxon>
        <taxon>Bacillati</taxon>
        <taxon>Bacillota</taxon>
        <taxon>Bacilli</taxon>
        <taxon>Bacillales</taxon>
        <taxon>Bacillaceae</taxon>
        <taxon>Peribacillus</taxon>
    </lineage>
</organism>
<keyword evidence="1" id="KW-1133">Transmembrane helix</keyword>
<name>A0AAX0RWX2_9BACI</name>
<dbReference type="Proteomes" id="UP000220106">
    <property type="component" value="Unassembled WGS sequence"/>
</dbReference>
<dbReference type="AlphaFoldDB" id="A0AAX0RWX2"/>
<keyword evidence="1" id="KW-0472">Membrane</keyword>
<feature type="transmembrane region" description="Helical" evidence="1">
    <location>
        <begin position="29"/>
        <end position="50"/>
    </location>
</feature>
<evidence type="ECO:0000256" key="1">
    <source>
        <dbReference type="SAM" id="Phobius"/>
    </source>
</evidence>
<evidence type="ECO:0000313" key="4">
    <source>
        <dbReference type="Proteomes" id="UP000220106"/>
    </source>
</evidence>
<evidence type="ECO:0000259" key="2">
    <source>
        <dbReference type="Pfam" id="PF13472"/>
    </source>
</evidence>
<dbReference type="Gene3D" id="3.40.50.1110">
    <property type="entry name" value="SGNH hydrolase"/>
    <property type="match status" value="1"/>
</dbReference>
<reference evidence="3 4" key="1">
    <citation type="submission" date="2017-09" db="EMBL/GenBank/DDBJ databases">
        <title>Large-scale bioinformatics analysis of Bacillus genomes uncovers conserved roles of natural products in bacterial physiology.</title>
        <authorList>
            <consortium name="Agbiome Team Llc"/>
            <person name="Bleich R.M."/>
            <person name="Kirk G.J."/>
            <person name="Santa Maria K.C."/>
            <person name="Allen S.E."/>
            <person name="Farag S."/>
            <person name="Shank E.A."/>
            <person name="Bowers A."/>
        </authorList>
    </citation>
    <scope>NUCLEOTIDE SEQUENCE [LARGE SCALE GENOMIC DNA]</scope>
    <source>
        <strain evidence="3 4">AFS003229</strain>
    </source>
</reference>
<dbReference type="InterPro" id="IPR036514">
    <property type="entry name" value="SGNH_hydro_sf"/>
</dbReference>
<accession>A0AAX0RWX2</accession>
<protein>
    <recommendedName>
        <fullName evidence="2">SGNH hydrolase-type esterase domain-containing protein</fullName>
    </recommendedName>
</protein>
<proteinExistence type="predicted"/>
<keyword evidence="1" id="KW-0812">Transmembrane</keyword>